<evidence type="ECO:0000313" key="3">
    <source>
        <dbReference type="Proteomes" id="UP001431783"/>
    </source>
</evidence>
<evidence type="ECO:0000313" key="2">
    <source>
        <dbReference type="EMBL" id="KAK9872748.1"/>
    </source>
</evidence>
<keyword evidence="3" id="KW-1185">Reference proteome</keyword>
<dbReference type="EMBL" id="JARQZJ010000013">
    <property type="protein sequence ID" value="KAK9872748.1"/>
    <property type="molecule type" value="Genomic_DNA"/>
</dbReference>
<dbReference type="PROSITE" id="PS51257">
    <property type="entry name" value="PROKAR_LIPOPROTEIN"/>
    <property type="match status" value="1"/>
</dbReference>
<feature type="domain" description="Transposable element P transposase-like GTP-binding insertion" evidence="1">
    <location>
        <begin position="4"/>
        <end position="71"/>
    </location>
</feature>
<reference evidence="2 3" key="1">
    <citation type="submission" date="2023-03" db="EMBL/GenBank/DDBJ databases">
        <title>Genome insight into feeding habits of ladybird beetles.</title>
        <authorList>
            <person name="Li H.-S."/>
            <person name="Huang Y.-H."/>
            <person name="Pang H."/>
        </authorList>
    </citation>
    <scope>NUCLEOTIDE SEQUENCE [LARGE SCALE GENOMIC DNA]</scope>
    <source>
        <strain evidence="2">SYSU_2023b</strain>
        <tissue evidence="2">Whole body</tissue>
    </source>
</reference>
<name>A0AAW1TWF9_9CUCU</name>
<dbReference type="Pfam" id="PF21788">
    <property type="entry name" value="TNP-like_GBD"/>
    <property type="match status" value="1"/>
</dbReference>
<comment type="caution">
    <text evidence="2">The sequence shown here is derived from an EMBL/GenBank/DDBJ whole genome shotgun (WGS) entry which is preliminary data.</text>
</comment>
<proteinExistence type="predicted"/>
<organism evidence="2 3">
    <name type="scientific">Henosepilachna vigintioctopunctata</name>
    <dbReference type="NCBI Taxonomy" id="420089"/>
    <lineage>
        <taxon>Eukaryota</taxon>
        <taxon>Metazoa</taxon>
        <taxon>Ecdysozoa</taxon>
        <taxon>Arthropoda</taxon>
        <taxon>Hexapoda</taxon>
        <taxon>Insecta</taxon>
        <taxon>Pterygota</taxon>
        <taxon>Neoptera</taxon>
        <taxon>Endopterygota</taxon>
        <taxon>Coleoptera</taxon>
        <taxon>Polyphaga</taxon>
        <taxon>Cucujiformia</taxon>
        <taxon>Coccinelloidea</taxon>
        <taxon>Coccinellidae</taxon>
        <taxon>Epilachninae</taxon>
        <taxon>Epilachnini</taxon>
        <taxon>Henosepilachna</taxon>
    </lineage>
</organism>
<gene>
    <name evidence="2" type="ORF">WA026_019530</name>
</gene>
<dbReference type="Proteomes" id="UP001431783">
    <property type="component" value="Unassembled WGS sequence"/>
</dbReference>
<sequence length="122" mass="13917">MLPKLKIDHFNFKDSRLNMKVKVAASQLSYSVAACVQTWIASGNLPSEAAHTAEFVHKIDSLFDSLNGNSFAIPEDYLKLDLILLFFAFPQVQEVDSWQLYTWVTVNSIIREEAVYFSTPRK</sequence>
<protein>
    <recommendedName>
        <fullName evidence="1">Transposable element P transposase-like GTP-binding insertion domain-containing protein</fullName>
    </recommendedName>
</protein>
<dbReference type="AlphaFoldDB" id="A0AAW1TWF9"/>
<dbReference type="InterPro" id="IPR048366">
    <property type="entry name" value="TNP-like_GBD"/>
</dbReference>
<evidence type="ECO:0000259" key="1">
    <source>
        <dbReference type="Pfam" id="PF21788"/>
    </source>
</evidence>
<accession>A0AAW1TWF9</accession>